<dbReference type="Proteomes" id="UP001148838">
    <property type="component" value="Unassembled WGS sequence"/>
</dbReference>
<dbReference type="EMBL" id="JAJSOF020000011">
    <property type="protein sequence ID" value="KAJ4445125.1"/>
    <property type="molecule type" value="Genomic_DNA"/>
</dbReference>
<feature type="region of interest" description="Disordered" evidence="1">
    <location>
        <begin position="185"/>
        <end position="214"/>
    </location>
</feature>
<evidence type="ECO:0000256" key="1">
    <source>
        <dbReference type="SAM" id="MobiDB-lite"/>
    </source>
</evidence>
<protein>
    <submittedName>
        <fullName evidence="2">Uncharacterized protein</fullName>
    </submittedName>
</protein>
<accession>A0ABQ8THG6</accession>
<name>A0ABQ8THG6_PERAM</name>
<evidence type="ECO:0000313" key="2">
    <source>
        <dbReference type="EMBL" id="KAJ4445125.1"/>
    </source>
</evidence>
<evidence type="ECO:0000313" key="3">
    <source>
        <dbReference type="Proteomes" id="UP001148838"/>
    </source>
</evidence>
<comment type="caution">
    <text evidence="2">The sequence shown here is derived from an EMBL/GenBank/DDBJ whole genome shotgun (WGS) entry which is preliminary data.</text>
</comment>
<proteinExistence type="predicted"/>
<gene>
    <name evidence="2" type="ORF">ANN_06926</name>
</gene>
<organism evidence="2 3">
    <name type="scientific">Periplaneta americana</name>
    <name type="common">American cockroach</name>
    <name type="synonym">Blatta americana</name>
    <dbReference type="NCBI Taxonomy" id="6978"/>
    <lineage>
        <taxon>Eukaryota</taxon>
        <taxon>Metazoa</taxon>
        <taxon>Ecdysozoa</taxon>
        <taxon>Arthropoda</taxon>
        <taxon>Hexapoda</taxon>
        <taxon>Insecta</taxon>
        <taxon>Pterygota</taxon>
        <taxon>Neoptera</taxon>
        <taxon>Polyneoptera</taxon>
        <taxon>Dictyoptera</taxon>
        <taxon>Blattodea</taxon>
        <taxon>Blattoidea</taxon>
        <taxon>Blattidae</taxon>
        <taxon>Blattinae</taxon>
        <taxon>Periplaneta</taxon>
    </lineage>
</organism>
<feature type="compositionally biased region" description="Polar residues" evidence="1">
    <location>
        <begin position="203"/>
        <end position="214"/>
    </location>
</feature>
<reference evidence="2 3" key="1">
    <citation type="journal article" date="2022" name="Allergy">
        <title>Genome assembly and annotation of Periplaneta americana reveal a comprehensive cockroach allergen profile.</title>
        <authorList>
            <person name="Wang L."/>
            <person name="Xiong Q."/>
            <person name="Saelim N."/>
            <person name="Wang L."/>
            <person name="Nong W."/>
            <person name="Wan A.T."/>
            <person name="Shi M."/>
            <person name="Liu X."/>
            <person name="Cao Q."/>
            <person name="Hui J.H.L."/>
            <person name="Sookrung N."/>
            <person name="Leung T.F."/>
            <person name="Tungtrongchitr A."/>
            <person name="Tsui S.K.W."/>
        </authorList>
    </citation>
    <scope>NUCLEOTIDE SEQUENCE [LARGE SCALE GENOMIC DNA]</scope>
    <source>
        <strain evidence="2">PWHHKU_190912</strain>
    </source>
</reference>
<sequence length="214" mass="24176">MSEILKRNNCYYANKVFGIAAVHMVRASTLVAERMCLNPTGIMVPVTRSNSGQTLVPGLWKPNPASNSTHLSSRCCNCFAPSIPTKRKLFLSLFIGYIHAYLTYVECFDKDMSGDKRSESSKCSSVPHRDRQFQKDETVMNSLSGRRHSMDEKLNSIEGGHSFQYAAHAVAASYGSIQRAVERYHERETCERRPRSRRRRITNPGTTDFLSSKS</sequence>
<keyword evidence="3" id="KW-1185">Reference proteome</keyword>